<sequence length="267" mass="30351">MQKILNWVMAATLVCGASVMTSCSSNDDNPAPQSNIAEKIIGKWMVKELNGEPCPTNWKTVLTFVSPTKAYGSLSDFSTPMWNVKVLADVKIDGNKVNVINTDGNIRQVLDCTILSITDKDLLMSSDWNIYEDGEKIYQEVYGKERYDRITADYSQDILGTWEGKVTSAEDEHTDGEMHRWEYKADGTYAYYNKVGTEWVANNDALAEYFVDGTLLCTRWKKTADSEELREWWEIESIKDGVMKWTALRKKADGSTYTATFEMTKVK</sequence>
<name>A0A928GHQ8_XYLRU</name>
<dbReference type="EMBL" id="SUYD01000009">
    <property type="protein sequence ID" value="MBE6266494.1"/>
    <property type="molecule type" value="Genomic_DNA"/>
</dbReference>
<gene>
    <name evidence="2" type="ORF">E7102_08500</name>
</gene>
<evidence type="ECO:0008006" key="4">
    <source>
        <dbReference type="Google" id="ProtNLM"/>
    </source>
</evidence>
<feature type="chain" id="PRO_5038009589" description="Lipocalin-like domain-containing protein" evidence="1">
    <location>
        <begin position="26"/>
        <end position="267"/>
    </location>
</feature>
<evidence type="ECO:0000313" key="2">
    <source>
        <dbReference type="EMBL" id="MBE6266494.1"/>
    </source>
</evidence>
<dbReference type="AlphaFoldDB" id="A0A928GHQ8"/>
<protein>
    <recommendedName>
        <fullName evidence="4">Lipocalin-like domain-containing protein</fullName>
    </recommendedName>
</protein>
<dbReference type="PROSITE" id="PS51257">
    <property type="entry name" value="PROKAR_LIPOPROTEIN"/>
    <property type="match status" value="1"/>
</dbReference>
<feature type="signal peptide" evidence="1">
    <location>
        <begin position="1"/>
        <end position="25"/>
    </location>
</feature>
<reference evidence="2" key="1">
    <citation type="submission" date="2019-04" db="EMBL/GenBank/DDBJ databases">
        <title>Evolution of Biomass-Degrading Anaerobic Consortia Revealed by Metagenomics.</title>
        <authorList>
            <person name="Peng X."/>
        </authorList>
    </citation>
    <scope>NUCLEOTIDE SEQUENCE</scope>
    <source>
        <strain evidence="2">SIG141</strain>
    </source>
</reference>
<accession>A0A928GHQ8</accession>
<dbReference type="Proteomes" id="UP000763088">
    <property type="component" value="Unassembled WGS sequence"/>
</dbReference>
<comment type="caution">
    <text evidence="2">The sequence shown here is derived from an EMBL/GenBank/DDBJ whole genome shotgun (WGS) entry which is preliminary data.</text>
</comment>
<keyword evidence="1" id="KW-0732">Signal</keyword>
<evidence type="ECO:0000256" key="1">
    <source>
        <dbReference type="SAM" id="SignalP"/>
    </source>
</evidence>
<organism evidence="2 3">
    <name type="scientific">Xylanibacter ruminicola</name>
    <name type="common">Prevotella ruminicola</name>
    <dbReference type="NCBI Taxonomy" id="839"/>
    <lineage>
        <taxon>Bacteria</taxon>
        <taxon>Pseudomonadati</taxon>
        <taxon>Bacteroidota</taxon>
        <taxon>Bacteroidia</taxon>
        <taxon>Bacteroidales</taxon>
        <taxon>Prevotellaceae</taxon>
        <taxon>Xylanibacter</taxon>
    </lineage>
</organism>
<proteinExistence type="predicted"/>
<evidence type="ECO:0000313" key="3">
    <source>
        <dbReference type="Proteomes" id="UP000763088"/>
    </source>
</evidence>